<accession>A0A183TKX8</accession>
<name>A0A183TKX8_SCHSO</name>
<evidence type="ECO:0000256" key="1">
    <source>
        <dbReference type="SAM" id="MobiDB-lite"/>
    </source>
</evidence>
<dbReference type="WBParaSite" id="SSLN_0001777501-mRNA-1">
    <property type="protein sequence ID" value="SSLN_0001777501-mRNA-1"/>
    <property type="gene ID" value="SSLN_0001777501"/>
</dbReference>
<reference evidence="4" key="1">
    <citation type="submission" date="2016-06" db="UniProtKB">
        <authorList>
            <consortium name="WormBaseParasite"/>
        </authorList>
    </citation>
    <scope>IDENTIFICATION</scope>
</reference>
<dbReference type="EMBL" id="UYSU01042013">
    <property type="protein sequence ID" value="VDM03512.1"/>
    <property type="molecule type" value="Genomic_DNA"/>
</dbReference>
<sequence length="151" mass="16393">MPSKQPSSDAAALYSNGCGRCRMPGWSAGLRKSKGMWIAMKGKKFFKAIKAIYGPCIKGTAPLLSPDGTTLMTEKSQILKCRTEHFRSVLNCSSAISEAAIDRPPQVNTNNDLDLSPSLPETLRACNRFPAGKHWDPTQSHWKSTSTAGHG</sequence>
<organism evidence="4">
    <name type="scientific">Schistocephalus solidus</name>
    <name type="common">Tapeworm</name>
    <dbReference type="NCBI Taxonomy" id="70667"/>
    <lineage>
        <taxon>Eukaryota</taxon>
        <taxon>Metazoa</taxon>
        <taxon>Spiralia</taxon>
        <taxon>Lophotrochozoa</taxon>
        <taxon>Platyhelminthes</taxon>
        <taxon>Cestoda</taxon>
        <taxon>Eucestoda</taxon>
        <taxon>Diphyllobothriidea</taxon>
        <taxon>Diphyllobothriidae</taxon>
        <taxon>Schistocephalus</taxon>
    </lineage>
</organism>
<dbReference type="Proteomes" id="UP000275846">
    <property type="component" value="Unassembled WGS sequence"/>
</dbReference>
<reference evidence="2 3" key="2">
    <citation type="submission" date="2018-11" db="EMBL/GenBank/DDBJ databases">
        <authorList>
            <consortium name="Pathogen Informatics"/>
        </authorList>
    </citation>
    <scope>NUCLEOTIDE SEQUENCE [LARGE SCALE GENOMIC DNA]</scope>
    <source>
        <strain evidence="2 3">NST_G2</strain>
    </source>
</reference>
<feature type="compositionally biased region" description="Polar residues" evidence="1">
    <location>
        <begin position="137"/>
        <end position="151"/>
    </location>
</feature>
<keyword evidence="3" id="KW-1185">Reference proteome</keyword>
<gene>
    <name evidence="2" type="ORF">SSLN_LOCUS17126</name>
</gene>
<dbReference type="OrthoDB" id="6246920at2759"/>
<evidence type="ECO:0000313" key="3">
    <source>
        <dbReference type="Proteomes" id="UP000275846"/>
    </source>
</evidence>
<proteinExistence type="predicted"/>
<feature type="region of interest" description="Disordered" evidence="1">
    <location>
        <begin position="132"/>
        <end position="151"/>
    </location>
</feature>
<evidence type="ECO:0000313" key="2">
    <source>
        <dbReference type="EMBL" id="VDM03512.1"/>
    </source>
</evidence>
<protein>
    <submittedName>
        <fullName evidence="2 4">Uncharacterized protein</fullName>
    </submittedName>
</protein>
<dbReference type="AlphaFoldDB" id="A0A183TKX8"/>
<evidence type="ECO:0000313" key="4">
    <source>
        <dbReference type="WBParaSite" id="SSLN_0001777501-mRNA-1"/>
    </source>
</evidence>